<dbReference type="AlphaFoldDB" id="A0A6J4MN11"/>
<dbReference type="EMBL" id="CADCUK010000017">
    <property type="protein sequence ID" value="CAA9361617.1"/>
    <property type="molecule type" value="Genomic_DNA"/>
</dbReference>
<proteinExistence type="predicted"/>
<reference evidence="2" key="1">
    <citation type="submission" date="2020-02" db="EMBL/GenBank/DDBJ databases">
        <authorList>
            <person name="Meier V. D."/>
        </authorList>
    </citation>
    <scope>NUCLEOTIDE SEQUENCE</scope>
    <source>
        <strain evidence="2">AVDCRST_MAG47</strain>
    </source>
</reference>
<feature type="non-terminal residue" evidence="2">
    <location>
        <position position="1"/>
    </location>
</feature>
<feature type="non-terminal residue" evidence="2">
    <location>
        <position position="46"/>
    </location>
</feature>
<evidence type="ECO:0000313" key="2">
    <source>
        <dbReference type="EMBL" id="CAA9361617.1"/>
    </source>
</evidence>
<accession>A0A6J4MN11</accession>
<protein>
    <submittedName>
        <fullName evidence="2">Uncharacterized protein</fullName>
    </submittedName>
</protein>
<feature type="compositionally biased region" description="Polar residues" evidence="1">
    <location>
        <begin position="1"/>
        <end position="14"/>
    </location>
</feature>
<feature type="region of interest" description="Disordered" evidence="1">
    <location>
        <begin position="1"/>
        <end position="46"/>
    </location>
</feature>
<gene>
    <name evidence="2" type="ORF">AVDCRST_MAG47-222</name>
</gene>
<sequence>CPVTGTATARTTSACGDRARPCSRSGRPRPWPVRAPWSPRGSAAPA</sequence>
<name>A0A6J4MN11_9ACTN</name>
<organism evidence="2">
    <name type="scientific">uncultured Nocardioidaceae bacterium</name>
    <dbReference type="NCBI Taxonomy" id="253824"/>
    <lineage>
        <taxon>Bacteria</taxon>
        <taxon>Bacillati</taxon>
        <taxon>Actinomycetota</taxon>
        <taxon>Actinomycetes</taxon>
        <taxon>Propionibacteriales</taxon>
        <taxon>Nocardioidaceae</taxon>
        <taxon>environmental samples</taxon>
    </lineage>
</organism>
<evidence type="ECO:0000256" key="1">
    <source>
        <dbReference type="SAM" id="MobiDB-lite"/>
    </source>
</evidence>